<gene>
    <name evidence="1" type="ORF">SUTMEG_10220</name>
</gene>
<protein>
    <recommendedName>
        <fullName evidence="3">Prepilin-type N-terminal cleavage/methylation domain-containing protein</fullName>
    </recommendedName>
</protein>
<accession>A0A2Z6I9G0</accession>
<dbReference type="RefSeq" id="WP_120176768.1">
    <property type="nucleotide sequence ID" value="NZ_AP018786.1"/>
</dbReference>
<dbReference type="Pfam" id="PF07963">
    <property type="entry name" value="N_methyl"/>
    <property type="match status" value="1"/>
</dbReference>
<evidence type="ECO:0000313" key="2">
    <source>
        <dbReference type="Proteomes" id="UP000271003"/>
    </source>
</evidence>
<dbReference type="PROSITE" id="PS00409">
    <property type="entry name" value="PROKAR_NTER_METHYL"/>
    <property type="match status" value="1"/>
</dbReference>
<dbReference type="Proteomes" id="UP000271003">
    <property type="component" value="Chromosome"/>
</dbReference>
<dbReference type="EMBL" id="AP018786">
    <property type="protein sequence ID" value="BBF23131.1"/>
    <property type="molecule type" value="Genomic_DNA"/>
</dbReference>
<reference evidence="1 2" key="1">
    <citation type="journal article" date="2018" name="Int. J. Syst. Evol. Microbiol.">
        <title>Mesosutterella multiformis gen. nov., sp. nov., a member of the family Sutterellaceae and Sutterella megalosphaeroides sp. nov., isolated from human faeces.</title>
        <authorList>
            <person name="Sakamoto M."/>
            <person name="Ikeyama N."/>
            <person name="Kunihiro T."/>
            <person name="Iino T."/>
            <person name="Yuki M."/>
            <person name="Ohkuma M."/>
        </authorList>
    </citation>
    <scope>NUCLEOTIDE SEQUENCE [LARGE SCALE GENOMIC DNA]</scope>
    <source>
        <strain evidence="1 2">6FBBBH3</strain>
    </source>
</reference>
<dbReference type="NCBIfam" id="TIGR02532">
    <property type="entry name" value="IV_pilin_GFxxxE"/>
    <property type="match status" value="1"/>
</dbReference>
<proteinExistence type="predicted"/>
<evidence type="ECO:0000313" key="1">
    <source>
        <dbReference type="EMBL" id="BBF23131.1"/>
    </source>
</evidence>
<dbReference type="AlphaFoldDB" id="A0A2Z6I9G0"/>
<sequence>MSPLIRTMRTKRIERWESGFTLLEMVLALVLAGLLAGAISSGLAFTAKASMDSAEAAREVPQQTTAIAVVFKLLKEGKLDTLRLENGELLQRRDNREAVILKHVSAFRTDCSVPATGLPGTGTVCKVELVTNSAGGDTYVFYAAPGTQGG</sequence>
<evidence type="ECO:0008006" key="3">
    <source>
        <dbReference type="Google" id="ProtNLM"/>
    </source>
</evidence>
<name>A0A2Z6I9G0_9BURK</name>
<keyword evidence="2" id="KW-1185">Reference proteome</keyword>
<dbReference type="KEGG" id="sutt:SUTMEG_10220"/>
<organism evidence="1 2">
    <name type="scientific">Sutterella megalosphaeroides</name>
    <dbReference type="NCBI Taxonomy" id="2494234"/>
    <lineage>
        <taxon>Bacteria</taxon>
        <taxon>Pseudomonadati</taxon>
        <taxon>Pseudomonadota</taxon>
        <taxon>Betaproteobacteria</taxon>
        <taxon>Burkholderiales</taxon>
        <taxon>Sutterellaceae</taxon>
        <taxon>Sutterella</taxon>
    </lineage>
</organism>
<dbReference type="InterPro" id="IPR012902">
    <property type="entry name" value="N_methyl_site"/>
</dbReference>